<evidence type="ECO:0000256" key="2">
    <source>
        <dbReference type="SAM" id="Phobius"/>
    </source>
</evidence>
<dbReference type="AlphaFoldDB" id="A0A0N8KE20"/>
<accession>A0A0N8KE20</accession>
<keyword evidence="7" id="KW-1185">Reference proteome</keyword>
<dbReference type="PANTHER" id="PTHR43318:SF1">
    <property type="entry name" value="POLYSACCHARIDE BIOSYNTHESIS PROTEIN EPSC-RELATED"/>
    <property type="match status" value="1"/>
</dbReference>
<evidence type="ECO:0000256" key="1">
    <source>
        <dbReference type="ARBA" id="ARBA00007430"/>
    </source>
</evidence>
<dbReference type="Gene3D" id="3.40.50.720">
    <property type="entry name" value="NAD(P)-binding Rossmann-like Domain"/>
    <property type="match status" value="2"/>
</dbReference>
<dbReference type="RefSeq" id="WP_074443620.1">
    <property type="nucleotide sequence ID" value="NZ_FMBM01000001.1"/>
</dbReference>
<dbReference type="Proteomes" id="UP000182800">
    <property type="component" value="Unassembled WGS sequence"/>
</dbReference>
<feature type="domain" description="Polysaccharide biosynthesis protein CapD-like" evidence="3">
    <location>
        <begin position="293"/>
        <end position="581"/>
    </location>
</feature>
<dbReference type="InterPro" id="IPR051203">
    <property type="entry name" value="Polysaccharide_Synthase-Rel"/>
</dbReference>
<dbReference type="PATRIC" id="fig|1653334.4.peg.330"/>
<dbReference type="EMBL" id="FMBM01000001">
    <property type="protein sequence ID" value="SCC79134.1"/>
    <property type="molecule type" value="Genomic_DNA"/>
</dbReference>
<keyword evidence="2" id="KW-0472">Membrane</keyword>
<dbReference type="InterPro" id="IPR036291">
    <property type="entry name" value="NAD(P)-bd_dom_sf"/>
</dbReference>
<reference evidence="4 6" key="1">
    <citation type="submission" date="2015-09" db="EMBL/GenBank/DDBJ databases">
        <title>Identification and resolution of microdiversity through metagenomic sequencing of parallel consortia.</title>
        <authorList>
            <person name="Nelson W.C."/>
            <person name="Romine M.F."/>
            <person name="Lindemann S.R."/>
        </authorList>
    </citation>
    <scope>NUCLEOTIDE SEQUENCE [LARGE SCALE GENOMIC DNA]</scope>
    <source>
        <strain evidence="4">HL-109</strain>
    </source>
</reference>
<feature type="transmembrane region" description="Helical" evidence="2">
    <location>
        <begin position="47"/>
        <end position="68"/>
    </location>
</feature>
<dbReference type="EMBL" id="LJSX01000018">
    <property type="protein sequence ID" value="KPQ10114.1"/>
    <property type="molecule type" value="Genomic_DNA"/>
</dbReference>
<evidence type="ECO:0000313" key="6">
    <source>
        <dbReference type="Proteomes" id="UP000050497"/>
    </source>
</evidence>
<name>A0A0N8KE20_9HYPH</name>
<keyword evidence="2" id="KW-0812">Transmembrane</keyword>
<evidence type="ECO:0000313" key="7">
    <source>
        <dbReference type="Proteomes" id="UP000182800"/>
    </source>
</evidence>
<dbReference type="CDD" id="cd05237">
    <property type="entry name" value="UDP_invert_4-6DH_SDR_e"/>
    <property type="match status" value="1"/>
</dbReference>
<dbReference type="SUPFAM" id="SSF51735">
    <property type="entry name" value="NAD(P)-binding Rossmann-fold domains"/>
    <property type="match status" value="1"/>
</dbReference>
<proteinExistence type="inferred from homology"/>
<feature type="transmembrane region" description="Helical" evidence="2">
    <location>
        <begin position="111"/>
        <end position="130"/>
    </location>
</feature>
<feature type="transmembrane region" description="Helical" evidence="2">
    <location>
        <begin position="12"/>
        <end position="35"/>
    </location>
</feature>
<evidence type="ECO:0000313" key="5">
    <source>
        <dbReference type="EMBL" id="SCC79134.1"/>
    </source>
</evidence>
<feature type="transmembrane region" description="Helical" evidence="2">
    <location>
        <begin position="80"/>
        <end position="99"/>
    </location>
</feature>
<dbReference type="PANTHER" id="PTHR43318">
    <property type="entry name" value="UDP-N-ACETYLGLUCOSAMINE 4,6-DEHYDRATASE"/>
    <property type="match status" value="1"/>
</dbReference>
<evidence type="ECO:0000313" key="4">
    <source>
        <dbReference type="EMBL" id="KPQ10114.1"/>
    </source>
</evidence>
<dbReference type="STRING" id="1653334.GA0071312_0699"/>
<protein>
    <submittedName>
        <fullName evidence="4">O-antigen biosynthesis protein WbqV</fullName>
    </submittedName>
</protein>
<dbReference type="Proteomes" id="UP000050497">
    <property type="component" value="Unassembled WGS sequence"/>
</dbReference>
<reference evidence="5 7" key="2">
    <citation type="submission" date="2016-08" db="EMBL/GenBank/DDBJ databases">
        <authorList>
            <person name="Varghese N."/>
            <person name="Submissions Spin"/>
        </authorList>
    </citation>
    <scope>NUCLEOTIDE SEQUENCE [LARGE SCALE GENOMIC DNA]</scope>
    <source>
        <strain evidence="5 7">HL-109</strain>
    </source>
</reference>
<organism evidence="4 6">
    <name type="scientific">Saliniramus fredricksonii</name>
    <dbReference type="NCBI Taxonomy" id="1653334"/>
    <lineage>
        <taxon>Bacteria</taxon>
        <taxon>Pseudomonadati</taxon>
        <taxon>Pseudomonadota</taxon>
        <taxon>Alphaproteobacteria</taxon>
        <taxon>Hyphomicrobiales</taxon>
        <taxon>Salinarimonadaceae</taxon>
        <taxon>Saliniramus</taxon>
    </lineage>
</organism>
<comment type="similarity">
    <text evidence="1">Belongs to the polysaccharide synthase family.</text>
</comment>
<keyword evidence="2" id="KW-1133">Transmembrane helix</keyword>
<dbReference type="InterPro" id="IPR003869">
    <property type="entry name" value="Polysac_CapD-like"/>
</dbReference>
<dbReference type="Pfam" id="PF02719">
    <property type="entry name" value="Polysacc_synt_2"/>
    <property type="match status" value="1"/>
</dbReference>
<sequence>MRMLGGKISLSWKTMLASGHDVVMAVASLMIALIARYGNDVWRIDQLGLWLTLFAITCLVIFQCLGLGRGMWRFASITDLRTIVLAATASVIVFMPLLFSVTRLEGFPRTALPITWFVMIVLIGAPRLAYRAFKDGGLTGLRAGDLADRPREEILIVGTVSEADQVIRGYGLENSRHHVHGIIDIKSGKNGRSVRGIPVLGAVSELAEIVPRLSRAGTTINALVLASPSFSGDWSTLLQTATDLQLPLRRVASKPLTGMEPDLAELTLEDLLRRPSINLEMDNIAALIRDRVILITGAGGSIGSEIVRQVARYGPRQLILVDLSEYALYEINHEISRDFPELLHTAVLGDVRNNGQMHTLITRERPSVIFHAAARKHVPLIEINVCDGVATNVFGTRNLADAAVKAGVEAFVLISTDKAIRPTSTMGASKRVAELYCQSLDVAGSNTRFITVRFGNVLGSTGSVVPLFRRQILAGGPVTVTHPEMKRYFMTIPEATQLVLQAAATGIEQRRARGRIMVLDMGKPVRIVDLARSMIVLAGLRPDHDIKLAFTGLRPGEKLFEELFDPTEHPEPSGVDGVFVASPLLADPEVLMRDIAALERAVLDGDEVMARSGLFALLPEQAPKLSDQTATVPPVERRPA</sequence>
<comment type="caution">
    <text evidence="4">The sequence shown here is derived from an EMBL/GenBank/DDBJ whole genome shotgun (WGS) entry which is preliminary data.</text>
</comment>
<gene>
    <name evidence="4" type="primary">wbqV</name>
    <name evidence="5" type="ORF">GA0071312_0699</name>
    <name evidence="4" type="ORF">HLUCCO17_11775</name>
</gene>
<evidence type="ECO:0000259" key="3">
    <source>
        <dbReference type="Pfam" id="PF02719"/>
    </source>
</evidence>